<keyword evidence="4" id="KW-0511">Multifunctional enzyme</keyword>
<dbReference type="GeneID" id="68357401"/>
<dbReference type="Gene3D" id="3.40.47.10">
    <property type="match status" value="2"/>
</dbReference>
<evidence type="ECO:0000256" key="1">
    <source>
        <dbReference type="ARBA" id="ARBA00022450"/>
    </source>
</evidence>
<dbReference type="InterPro" id="IPR032821">
    <property type="entry name" value="PKS_assoc"/>
</dbReference>
<dbReference type="InterPro" id="IPR018201">
    <property type="entry name" value="Ketoacyl_synth_AS"/>
</dbReference>
<dbReference type="PROSITE" id="PS52004">
    <property type="entry name" value="KS3_2"/>
    <property type="match status" value="1"/>
</dbReference>
<dbReference type="Pfam" id="PF02801">
    <property type="entry name" value="Ketoacyl-synt_C"/>
    <property type="match status" value="1"/>
</dbReference>
<dbReference type="InterPro" id="IPR014031">
    <property type="entry name" value="Ketoacyl_synth_C"/>
</dbReference>
<keyword evidence="7" id="KW-1185">Reference proteome</keyword>
<keyword evidence="3 6" id="KW-0808">Transferase</keyword>
<keyword evidence="1" id="KW-0596">Phosphopantetheine</keyword>
<dbReference type="RefSeq" id="XP_044718632.1">
    <property type="nucleotide sequence ID" value="XM_044866743.1"/>
</dbReference>
<proteinExistence type="predicted"/>
<feature type="domain" description="Ketosynthase family 3 (KS3)" evidence="5">
    <location>
        <begin position="1"/>
        <end position="371"/>
    </location>
</feature>
<dbReference type="InterPro" id="IPR016036">
    <property type="entry name" value="Malonyl_transacylase_ACP-bd"/>
</dbReference>
<dbReference type="SMART" id="SM00825">
    <property type="entry name" value="PKS_KS"/>
    <property type="match status" value="1"/>
</dbReference>
<dbReference type="AlphaFoldDB" id="A0A9P8MTY8"/>
<dbReference type="InterPro" id="IPR020841">
    <property type="entry name" value="PKS_Beta-ketoAc_synthase_dom"/>
</dbReference>
<dbReference type="SUPFAM" id="SSF52151">
    <property type="entry name" value="FabD/lysophospholipase-like"/>
    <property type="match status" value="1"/>
</dbReference>
<dbReference type="InterPro" id="IPR014030">
    <property type="entry name" value="Ketoacyl_synth_N"/>
</dbReference>
<reference evidence="6" key="1">
    <citation type="submission" date="2021-09" db="EMBL/GenBank/DDBJ databases">
        <title>A high-quality genome of the endoparasitic fungus Hirsutella rhossiliensis with a comparison of Hirsutella genomes reveals transposable elements contributing to genome size variation.</title>
        <authorList>
            <person name="Lin R."/>
            <person name="Jiao Y."/>
            <person name="Sun X."/>
            <person name="Ling J."/>
            <person name="Xie B."/>
            <person name="Cheng X."/>
        </authorList>
    </citation>
    <scope>NUCLEOTIDE SEQUENCE</scope>
    <source>
        <strain evidence="6">HR02</strain>
    </source>
</reference>
<keyword evidence="2" id="KW-0597">Phosphoprotein</keyword>
<dbReference type="CDD" id="cd00833">
    <property type="entry name" value="PKS"/>
    <property type="match status" value="1"/>
</dbReference>
<protein>
    <submittedName>
        <fullName evidence="6">Acyl transferase domain-containing protein</fullName>
    </submittedName>
</protein>
<evidence type="ECO:0000313" key="7">
    <source>
        <dbReference type="Proteomes" id="UP000824596"/>
    </source>
</evidence>
<dbReference type="OrthoDB" id="329835at2759"/>
<dbReference type="InterPro" id="IPR050091">
    <property type="entry name" value="PKS_NRPS_Biosynth_Enz"/>
</dbReference>
<dbReference type="Pfam" id="PF16197">
    <property type="entry name" value="KAsynt_C_assoc"/>
    <property type="match status" value="1"/>
</dbReference>
<organism evidence="6 7">
    <name type="scientific">Hirsutella rhossiliensis</name>
    <dbReference type="NCBI Taxonomy" id="111463"/>
    <lineage>
        <taxon>Eukaryota</taxon>
        <taxon>Fungi</taxon>
        <taxon>Dikarya</taxon>
        <taxon>Ascomycota</taxon>
        <taxon>Pezizomycotina</taxon>
        <taxon>Sordariomycetes</taxon>
        <taxon>Hypocreomycetidae</taxon>
        <taxon>Hypocreales</taxon>
        <taxon>Ophiocordycipitaceae</taxon>
        <taxon>Hirsutella</taxon>
    </lineage>
</organism>
<dbReference type="InterPro" id="IPR001227">
    <property type="entry name" value="Ac_transferase_dom_sf"/>
</dbReference>
<sequence length="885" mass="96200">MKKKDGLCEVPGTRYSIDSFYGPGKTQSIKVRRGYFLQDDPALFDADFFSIKPADAERMDPQQRQLLEVTWECIESAGETDARGRAVGCYVGVFGEDWLDLDSKDPQATDRYHVSSTGQFTLANRLSYENDWRGPSMTIQTACSSSLVGLHEASQALLAGECSSAVVAGVNLILSPFMTIGMSDSKVLSPSGVCRTFDEAADGYGRGEGVTVIYIKRLADAIKANDPIRAESLIRRAYQRAGIQDISQTAFFECHGTGTRVGDVIEASAIAKLLTEAGTGAGTVIGSVKPNVGHTEGASGITAVIKSVLCLEHDTIPPNIYFKTPNPKIPFKEANLLVPTEPMRFPRGKSKRVSINCFGVGGSNAHVIIDSATHFSSLPQTGHLERPTSTFCDGSRLLLLSAKDPAALDRRLDDLVKYTETRLNVLDDLAYSLCCRRQHFSHRAFAIGHPNRPLAKSEFRKLSVRPIDPIWVFTGQGSQWAAMGKQLLERSKQFREDIQSLDKFLQELPDAPVWRIQAELSKTATDARIHETDIAQPLCTALAIGLVNQLRRWGLKPSAVVGHSSGEIAAGYASGAISARSAIVLAYYRGIVVKPQEGKGGMISVGMGWQEIMPYLEGAGHVAVACKNSPSSTVLSGDPGELGLVYNRIKDQQAEVVCRKLRLSVAYHSYQISTSAADFERVISSHIRHNTEMVPLYSTVSLAKITEPTALDAAYWGRGMASTVQFSEAVQTILQDGNQSRAFLEIGPHSALSGPLRQIFERHKAAPGRNPVYVPTLTRNDPDLQSQLLSALGSLHCLGVPMDLLSVTGMGSVLPDLPAYPWNRHHTTNCSVQESLSCLSSNQHGEIFYDSAMSSGSAIMSFAEGWCSLLLAILQWLGLLVRNCS</sequence>
<dbReference type="SUPFAM" id="SSF55048">
    <property type="entry name" value="Probable ACP-binding domain of malonyl-CoA ACP transacylase"/>
    <property type="match status" value="1"/>
</dbReference>
<dbReference type="Gene3D" id="3.30.70.3290">
    <property type="match status" value="1"/>
</dbReference>
<evidence type="ECO:0000256" key="2">
    <source>
        <dbReference type="ARBA" id="ARBA00022553"/>
    </source>
</evidence>
<dbReference type="GO" id="GO:0004312">
    <property type="term" value="F:fatty acid synthase activity"/>
    <property type="evidence" value="ECO:0007669"/>
    <property type="project" value="TreeGrafter"/>
</dbReference>
<dbReference type="InterPro" id="IPR016035">
    <property type="entry name" value="Acyl_Trfase/lysoPLipase"/>
</dbReference>
<dbReference type="Gene3D" id="3.40.366.10">
    <property type="entry name" value="Malonyl-Coenzyme A Acyl Carrier Protein, domain 2"/>
    <property type="match status" value="1"/>
</dbReference>
<dbReference type="GO" id="GO:0044550">
    <property type="term" value="P:secondary metabolite biosynthetic process"/>
    <property type="evidence" value="ECO:0007669"/>
    <property type="project" value="TreeGrafter"/>
</dbReference>
<dbReference type="Pfam" id="PF00698">
    <property type="entry name" value="Acyl_transf_1"/>
    <property type="match status" value="1"/>
</dbReference>
<dbReference type="SUPFAM" id="SSF53901">
    <property type="entry name" value="Thiolase-like"/>
    <property type="match status" value="1"/>
</dbReference>
<dbReference type="PANTHER" id="PTHR43775">
    <property type="entry name" value="FATTY ACID SYNTHASE"/>
    <property type="match status" value="1"/>
</dbReference>
<accession>A0A9P8MTY8</accession>
<dbReference type="PROSITE" id="PS00606">
    <property type="entry name" value="KS3_1"/>
    <property type="match status" value="1"/>
</dbReference>
<dbReference type="InterPro" id="IPR014043">
    <property type="entry name" value="Acyl_transferase_dom"/>
</dbReference>
<dbReference type="Pfam" id="PF00109">
    <property type="entry name" value="ketoacyl-synt"/>
    <property type="match status" value="1"/>
</dbReference>
<dbReference type="SMART" id="SM00827">
    <property type="entry name" value="PKS_AT"/>
    <property type="match status" value="1"/>
</dbReference>
<name>A0A9P8MTY8_9HYPO</name>
<dbReference type="Proteomes" id="UP000824596">
    <property type="component" value="Unassembled WGS sequence"/>
</dbReference>
<evidence type="ECO:0000313" key="6">
    <source>
        <dbReference type="EMBL" id="KAH0961119.1"/>
    </source>
</evidence>
<dbReference type="GO" id="GO:0006633">
    <property type="term" value="P:fatty acid biosynthetic process"/>
    <property type="evidence" value="ECO:0007669"/>
    <property type="project" value="InterPro"/>
</dbReference>
<evidence type="ECO:0000259" key="5">
    <source>
        <dbReference type="PROSITE" id="PS52004"/>
    </source>
</evidence>
<dbReference type="InterPro" id="IPR016039">
    <property type="entry name" value="Thiolase-like"/>
</dbReference>
<dbReference type="EMBL" id="JAIZPD010000009">
    <property type="protein sequence ID" value="KAH0961119.1"/>
    <property type="molecule type" value="Genomic_DNA"/>
</dbReference>
<gene>
    <name evidence="6" type="ORF">HRG_08272</name>
</gene>
<evidence type="ECO:0000256" key="4">
    <source>
        <dbReference type="ARBA" id="ARBA00023268"/>
    </source>
</evidence>
<comment type="caution">
    <text evidence="6">The sequence shown here is derived from an EMBL/GenBank/DDBJ whole genome shotgun (WGS) entry which is preliminary data.</text>
</comment>
<dbReference type="PANTHER" id="PTHR43775:SF49">
    <property type="entry name" value="SYNTHASE, PUTATIVE (JCVI)-RELATED"/>
    <property type="match status" value="1"/>
</dbReference>
<evidence type="ECO:0000256" key="3">
    <source>
        <dbReference type="ARBA" id="ARBA00022679"/>
    </source>
</evidence>
<dbReference type="GO" id="GO:0004315">
    <property type="term" value="F:3-oxoacyl-[acyl-carrier-protein] synthase activity"/>
    <property type="evidence" value="ECO:0007669"/>
    <property type="project" value="InterPro"/>
</dbReference>